<name>A0A2N1PV62_9BACT</name>
<reference evidence="1 2" key="1">
    <citation type="journal article" date="2017" name="ISME J.">
        <title>Potential for microbial H2 and metal transformations associated with novel bacteria and archaea in deep terrestrial subsurface sediments.</title>
        <authorList>
            <person name="Hernsdorf A.W."/>
            <person name="Amano Y."/>
            <person name="Miyakawa K."/>
            <person name="Ise K."/>
            <person name="Suzuki Y."/>
            <person name="Anantharaman K."/>
            <person name="Probst A."/>
            <person name="Burstein D."/>
            <person name="Thomas B.C."/>
            <person name="Banfield J.F."/>
        </authorList>
    </citation>
    <scope>NUCLEOTIDE SEQUENCE [LARGE SCALE GENOMIC DNA]</scope>
    <source>
        <strain evidence="1">HGW-Wallbacteria-1</strain>
    </source>
</reference>
<protein>
    <recommendedName>
        <fullName evidence="3">PorV/PorQ family protein</fullName>
    </recommendedName>
</protein>
<dbReference type="InterPro" id="IPR045584">
    <property type="entry name" value="Pilin-like"/>
</dbReference>
<dbReference type="AlphaFoldDB" id="A0A2N1PV62"/>
<accession>A0A2N1PV62</accession>
<organism evidence="1 2">
    <name type="scientific">Candidatus Wallbacteria bacterium HGW-Wallbacteria-1</name>
    <dbReference type="NCBI Taxonomy" id="2013854"/>
    <lineage>
        <taxon>Bacteria</taxon>
        <taxon>Candidatus Walliibacteriota</taxon>
    </lineage>
</organism>
<gene>
    <name evidence="1" type="ORF">CVV64_01955</name>
</gene>
<comment type="caution">
    <text evidence="1">The sequence shown here is derived from an EMBL/GenBank/DDBJ whole genome shotgun (WGS) entry which is preliminary data.</text>
</comment>
<dbReference type="EMBL" id="PGXC01000001">
    <property type="protein sequence ID" value="PKK92198.1"/>
    <property type="molecule type" value="Genomic_DNA"/>
</dbReference>
<evidence type="ECO:0000313" key="1">
    <source>
        <dbReference type="EMBL" id="PKK92198.1"/>
    </source>
</evidence>
<dbReference type="SUPFAM" id="SSF54523">
    <property type="entry name" value="Pili subunits"/>
    <property type="match status" value="1"/>
</dbReference>
<dbReference type="SUPFAM" id="SSF56935">
    <property type="entry name" value="Porins"/>
    <property type="match status" value="1"/>
</dbReference>
<dbReference type="Proteomes" id="UP000233256">
    <property type="component" value="Unassembled WGS sequence"/>
</dbReference>
<dbReference type="NCBIfam" id="NF033709">
    <property type="entry name" value="PorV_fam"/>
    <property type="match status" value="1"/>
</dbReference>
<dbReference type="Gene3D" id="2.40.160.60">
    <property type="entry name" value="Outer membrane protein transport protein (OMPP1/FadL/TodX)"/>
    <property type="match status" value="1"/>
</dbReference>
<sequence length="620" mass="69395">MDGSMRNIRQIVPPINEIHRNQMKAGHIILSLSILIALLIWVPPIQAAEDPYSFSRMGFGARALGMGGAHVALSEDAFAPFWNPAGLGWAQGHQLGAMYSNIFNFGTNLSELSYVIPMTELSSGAFGVKMLSTDSIPVTSLNSSFRPVIERYTDDTAYEMKLSYGYKFGEKFSSGFNLKYLHHQADTLTGKGWGLDWGILYKPTDKIHIGANVKDLTGTDVKWDTQTTDTIPLTVTAGILGIFLDGKMNLEVDVDAVSDKPLEWHVGTEYWFNNVLALRAGSDRQQFTMGMTYTQPRWSMDYAYLNHRMEDIHRFSVNLFLDEINRKVILDRHKKRKSDQILERYNIQPKDFRQQEIDRVLALQKEREVHLFAANTAKSENIPDMASDSPVRALPGDVAAVDAQKKGASMFFDEDIPSPPHGYDGRRRVPIVRATRFTEPAMKVDSPAASSIKKLTTADSGLPIDSVLASDPMKQRETLEKVAAATLNESVSEGATTIPLISSIRSLPRSADEIEGDRKTRVTDEKTRELIATSHVINSGKKAQAMADLKILKESVIMYNGREADFLTSLHQLTGKYMNKTLVDPWGCEYKIFPMQAKVRSSGPDRMFNTDDDVYVNYLE</sequence>
<evidence type="ECO:0008006" key="3">
    <source>
        <dbReference type="Google" id="ProtNLM"/>
    </source>
</evidence>
<evidence type="ECO:0000313" key="2">
    <source>
        <dbReference type="Proteomes" id="UP000233256"/>
    </source>
</evidence>
<proteinExistence type="predicted"/>